<gene>
    <name evidence="1" type="ORF">H2136_20165</name>
</gene>
<organism evidence="1">
    <name type="scientific">Aeromonas hydrophila</name>
    <dbReference type="NCBI Taxonomy" id="644"/>
    <lineage>
        <taxon>Bacteria</taxon>
        <taxon>Pseudomonadati</taxon>
        <taxon>Pseudomonadota</taxon>
        <taxon>Gammaproteobacteria</taxon>
        <taxon>Aeromonadales</taxon>
        <taxon>Aeromonadaceae</taxon>
        <taxon>Aeromonas</taxon>
    </lineage>
</organism>
<reference evidence="1" key="1">
    <citation type="submission" date="2020-07" db="EMBL/GenBank/DDBJ databases">
        <title>Carbapenem Resistant Aeromonas hydrophila Carrying blacphA7 Isolated from Two Solid Organ Transplant Patients.</title>
        <authorList>
            <person name="Hilt E."/>
            <person name="Fitzwater S.P."/>
            <person name="Ward K."/>
            <person name="De St Maurice A."/>
            <person name="Chandrasekaran S."/>
            <person name="Garner O.B."/>
            <person name="Yang S."/>
        </authorList>
    </citation>
    <scope>NUCLEOTIDE SEQUENCE</scope>
    <source>
        <strain evidence="1">B-1</strain>
    </source>
</reference>
<dbReference type="EMBL" id="JACLAN010000013">
    <property type="protein sequence ID" value="MBC8674277.1"/>
    <property type="molecule type" value="Genomic_DNA"/>
</dbReference>
<dbReference type="AlphaFoldDB" id="A0A926FP56"/>
<protein>
    <submittedName>
        <fullName evidence="1">Uncharacterized protein</fullName>
    </submittedName>
</protein>
<proteinExistence type="predicted"/>
<evidence type="ECO:0000313" key="1">
    <source>
        <dbReference type="EMBL" id="MBC8674277.1"/>
    </source>
</evidence>
<accession>A0A926FP56</accession>
<comment type="caution">
    <text evidence="1">The sequence shown here is derived from an EMBL/GenBank/DDBJ whole genome shotgun (WGS) entry which is preliminary data.</text>
</comment>
<name>A0A926FP56_AERHY</name>
<sequence length="56" mass="5938">MAGPVAELANAINSLEPDAVQTVWRTCKNIALAVGGLVAVKKEWMRCAGPKGVWDT</sequence>